<feature type="region of interest" description="Disordered" evidence="1">
    <location>
        <begin position="169"/>
        <end position="196"/>
    </location>
</feature>
<feature type="compositionally biased region" description="Low complexity" evidence="1">
    <location>
        <begin position="86"/>
        <end position="112"/>
    </location>
</feature>
<keyword evidence="2" id="KW-0732">Signal</keyword>
<dbReference type="AlphaFoldDB" id="A0A8J4F0W7"/>
<accession>A0A8J4F0W7</accession>
<feature type="compositionally biased region" description="Basic and acidic residues" evidence="1">
    <location>
        <begin position="183"/>
        <end position="196"/>
    </location>
</feature>
<name>A0A8J4F0W7_9CHLO</name>
<sequence length="196" mass="21505">MGASIAVIASSFILVASAFICLCCYRRYKAKLAVRDGGGGGGSDGNTVEQGAGAVNDGSRHRNSTATLDGLFRTWWRLKRAKVQQQNRMEQQQQQQQQQQHLQLHLRSSQQNGSSIAASISNFEPGVRAAWVPQGARGQNRMGGGSDGGVLSRRATEAVLHDAGFQLYLQQQQQQQHQQHPLVQDHPDRFGRKSRG</sequence>
<evidence type="ECO:0000313" key="4">
    <source>
        <dbReference type="Proteomes" id="UP000747399"/>
    </source>
</evidence>
<feature type="chain" id="PRO_5035217619" evidence="2">
    <location>
        <begin position="19"/>
        <end position="196"/>
    </location>
</feature>
<protein>
    <submittedName>
        <fullName evidence="3">Uncharacterized protein</fullName>
    </submittedName>
</protein>
<dbReference type="EMBL" id="BNCO01000012">
    <property type="protein sequence ID" value="GIL51900.1"/>
    <property type="molecule type" value="Genomic_DNA"/>
</dbReference>
<evidence type="ECO:0000256" key="1">
    <source>
        <dbReference type="SAM" id="MobiDB-lite"/>
    </source>
</evidence>
<comment type="caution">
    <text evidence="3">The sequence shown here is derived from an EMBL/GenBank/DDBJ whole genome shotgun (WGS) entry which is preliminary data.</text>
</comment>
<dbReference type="Proteomes" id="UP000747399">
    <property type="component" value="Unassembled WGS sequence"/>
</dbReference>
<feature type="region of interest" description="Disordered" evidence="1">
    <location>
        <begin position="86"/>
        <end position="115"/>
    </location>
</feature>
<evidence type="ECO:0000256" key="2">
    <source>
        <dbReference type="SAM" id="SignalP"/>
    </source>
</evidence>
<feature type="region of interest" description="Disordered" evidence="1">
    <location>
        <begin position="36"/>
        <end position="63"/>
    </location>
</feature>
<keyword evidence="4" id="KW-1185">Reference proteome</keyword>
<feature type="signal peptide" evidence="2">
    <location>
        <begin position="1"/>
        <end position="18"/>
    </location>
</feature>
<gene>
    <name evidence="3" type="ORF">Vafri_7801</name>
</gene>
<reference evidence="3" key="1">
    <citation type="journal article" date="2021" name="Proc. Natl. Acad. Sci. U.S.A.">
        <title>Three genomes in the algal genus Volvox reveal the fate of a haploid sex-determining region after a transition to homothallism.</title>
        <authorList>
            <person name="Yamamoto K."/>
            <person name="Hamaji T."/>
            <person name="Kawai-Toyooka H."/>
            <person name="Matsuzaki R."/>
            <person name="Takahashi F."/>
            <person name="Nishimura Y."/>
            <person name="Kawachi M."/>
            <person name="Noguchi H."/>
            <person name="Minakuchi Y."/>
            <person name="Umen J.G."/>
            <person name="Toyoda A."/>
            <person name="Nozaki H."/>
        </authorList>
    </citation>
    <scope>NUCLEOTIDE SEQUENCE</scope>
    <source>
        <strain evidence="3">NIES-3780</strain>
    </source>
</reference>
<organism evidence="3 4">
    <name type="scientific">Volvox africanus</name>
    <dbReference type="NCBI Taxonomy" id="51714"/>
    <lineage>
        <taxon>Eukaryota</taxon>
        <taxon>Viridiplantae</taxon>
        <taxon>Chlorophyta</taxon>
        <taxon>core chlorophytes</taxon>
        <taxon>Chlorophyceae</taxon>
        <taxon>CS clade</taxon>
        <taxon>Chlamydomonadales</taxon>
        <taxon>Volvocaceae</taxon>
        <taxon>Volvox</taxon>
    </lineage>
</organism>
<proteinExistence type="predicted"/>
<evidence type="ECO:0000313" key="3">
    <source>
        <dbReference type="EMBL" id="GIL51900.1"/>
    </source>
</evidence>
<feature type="compositionally biased region" description="Low complexity" evidence="1">
    <location>
        <begin position="170"/>
        <end position="180"/>
    </location>
</feature>